<dbReference type="GO" id="GO:0005886">
    <property type="term" value="C:plasma membrane"/>
    <property type="evidence" value="ECO:0007669"/>
    <property type="project" value="UniProtKB-SubCell"/>
</dbReference>
<feature type="transmembrane region" description="Helical" evidence="8">
    <location>
        <begin position="41"/>
        <end position="61"/>
    </location>
</feature>
<dbReference type="HOGENOM" id="CLU_028880_0_1_0"/>
<feature type="transmembrane region" description="Helical" evidence="8">
    <location>
        <begin position="169"/>
        <end position="190"/>
    </location>
</feature>
<feature type="transmembrane region" description="Helical" evidence="8">
    <location>
        <begin position="12"/>
        <end position="29"/>
    </location>
</feature>
<dbReference type="GO" id="GO:0022857">
    <property type="term" value="F:transmembrane transporter activity"/>
    <property type="evidence" value="ECO:0007669"/>
    <property type="project" value="InterPro"/>
</dbReference>
<evidence type="ECO:0000313" key="10">
    <source>
        <dbReference type="Proteomes" id="UP000030661"/>
    </source>
</evidence>
<feature type="transmembrane region" description="Helical" evidence="8">
    <location>
        <begin position="92"/>
        <end position="114"/>
    </location>
</feature>
<evidence type="ECO:0000256" key="5">
    <source>
        <dbReference type="ARBA" id="ARBA00022692"/>
    </source>
</evidence>
<feature type="transmembrane region" description="Helical" evidence="8">
    <location>
        <begin position="211"/>
        <end position="236"/>
    </location>
</feature>
<dbReference type="InterPro" id="IPR001851">
    <property type="entry name" value="ABC_transp_permease"/>
</dbReference>
<dbReference type="STRING" id="1499967.U27_06118"/>
<evidence type="ECO:0000256" key="7">
    <source>
        <dbReference type="ARBA" id="ARBA00023136"/>
    </source>
</evidence>
<sequence length="332" mass="36021">MKTPAWNILKRSEVYLILVIALLVFFLTFKTEDFFSIENFFDILISNSFLGIMAAGFLVVLISGGIDISFTATATVAQYVVASYIIKYDGNWLIAFGMAAAIGLTLGAVNAFLVHYLKVSAIIITISTLNIFYGILIFLTRGKWLYNFPDWFYDGISLYRFTTTDKTTYSISIPIFVFLGVLLLTGFILNKTVIGRKIYALGGNLEAAKRMGFGILGLHVFVYCYLGLLAGIAAIVQAHIVQTVAPNAIVGRELEVVAAVVLGGASLAGGRGTLLGTILGVTLVAVMQNGLTLLGVSSYWHKVVIGLVILMSVSLTAYQRKREAKQGAEIIP</sequence>
<accession>A0A081C3I7</accession>
<reference evidence="9" key="1">
    <citation type="journal article" date="2015" name="PeerJ">
        <title>First genomic representation of candidate bacterial phylum KSB3 points to enhanced environmental sensing as a trigger of wastewater bulking.</title>
        <authorList>
            <person name="Sekiguchi Y."/>
            <person name="Ohashi A."/>
            <person name="Parks D.H."/>
            <person name="Yamauchi T."/>
            <person name="Tyson G.W."/>
            <person name="Hugenholtz P."/>
        </authorList>
    </citation>
    <scope>NUCLEOTIDE SEQUENCE [LARGE SCALE GENOMIC DNA]</scope>
</reference>
<dbReference type="eggNOG" id="COG1172">
    <property type="taxonomic scope" value="Bacteria"/>
</dbReference>
<keyword evidence="6 8" id="KW-1133">Transmembrane helix</keyword>
<keyword evidence="2" id="KW-0813">Transport</keyword>
<keyword evidence="4" id="KW-0997">Cell inner membrane</keyword>
<dbReference type="CDD" id="cd06579">
    <property type="entry name" value="TM_PBP1_transp_AraH_like"/>
    <property type="match status" value="1"/>
</dbReference>
<name>A0A081C3I7_VECG1</name>
<keyword evidence="10" id="KW-1185">Reference proteome</keyword>
<dbReference type="PANTHER" id="PTHR32196">
    <property type="entry name" value="ABC TRANSPORTER PERMEASE PROTEIN YPHD-RELATED-RELATED"/>
    <property type="match status" value="1"/>
</dbReference>
<keyword evidence="5 8" id="KW-0812">Transmembrane</keyword>
<dbReference type="PANTHER" id="PTHR32196:SF21">
    <property type="entry name" value="ABC TRANSPORTER PERMEASE PROTEIN YPHD-RELATED"/>
    <property type="match status" value="1"/>
</dbReference>
<evidence type="ECO:0000256" key="6">
    <source>
        <dbReference type="ARBA" id="ARBA00022989"/>
    </source>
</evidence>
<evidence type="ECO:0000256" key="4">
    <source>
        <dbReference type="ARBA" id="ARBA00022519"/>
    </source>
</evidence>
<feature type="transmembrane region" description="Helical" evidence="8">
    <location>
        <begin position="248"/>
        <end position="267"/>
    </location>
</feature>
<feature type="transmembrane region" description="Helical" evidence="8">
    <location>
        <begin position="121"/>
        <end position="139"/>
    </location>
</feature>
<evidence type="ECO:0000256" key="8">
    <source>
        <dbReference type="SAM" id="Phobius"/>
    </source>
</evidence>
<organism evidence="9">
    <name type="scientific">Vecturithrix granuli</name>
    <dbReference type="NCBI Taxonomy" id="1499967"/>
    <lineage>
        <taxon>Bacteria</taxon>
        <taxon>Candidatus Moduliflexota</taxon>
        <taxon>Candidatus Vecturitrichia</taxon>
        <taxon>Candidatus Vecturitrichales</taxon>
        <taxon>Candidatus Vecturitrichaceae</taxon>
        <taxon>Candidatus Vecturithrix</taxon>
    </lineage>
</organism>
<gene>
    <name evidence="9" type="ORF">U27_06118</name>
</gene>
<feature type="transmembrane region" description="Helical" evidence="8">
    <location>
        <begin position="299"/>
        <end position="318"/>
    </location>
</feature>
<evidence type="ECO:0000256" key="3">
    <source>
        <dbReference type="ARBA" id="ARBA00022475"/>
    </source>
</evidence>
<proteinExistence type="predicted"/>
<keyword evidence="3" id="KW-1003">Cell membrane</keyword>
<protein>
    <submittedName>
        <fullName evidence="9">Putative permease of ABC transporter</fullName>
    </submittedName>
</protein>
<dbReference type="Pfam" id="PF02653">
    <property type="entry name" value="BPD_transp_2"/>
    <property type="match status" value="1"/>
</dbReference>
<evidence type="ECO:0000313" key="9">
    <source>
        <dbReference type="EMBL" id="GAK59142.1"/>
    </source>
</evidence>
<dbReference type="Proteomes" id="UP000030661">
    <property type="component" value="Unassembled WGS sequence"/>
</dbReference>
<dbReference type="EMBL" id="DF820469">
    <property type="protein sequence ID" value="GAK59142.1"/>
    <property type="molecule type" value="Genomic_DNA"/>
</dbReference>
<evidence type="ECO:0000256" key="2">
    <source>
        <dbReference type="ARBA" id="ARBA00022448"/>
    </source>
</evidence>
<keyword evidence="7 8" id="KW-0472">Membrane</keyword>
<dbReference type="AlphaFoldDB" id="A0A081C3I7"/>
<evidence type="ECO:0000256" key="1">
    <source>
        <dbReference type="ARBA" id="ARBA00004651"/>
    </source>
</evidence>
<comment type="subcellular location">
    <subcellularLocation>
        <location evidence="1">Cell membrane</location>
        <topology evidence="1">Multi-pass membrane protein</topology>
    </subcellularLocation>
</comment>